<dbReference type="SUPFAM" id="SSF54292">
    <property type="entry name" value="2Fe-2S ferredoxin-like"/>
    <property type="match status" value="1"/>
</dbReference>
<keyword evidence="3" id="KW-0001">2Fe-2S</keyword>
<comment type="caution">
    <text evidence="10">The sequence shown here is derived from an EMBL/GenBank/DDBJ whole genome shotgun (WGS) entry which is preliminary data.</text>
</comment>
<dbReference type="InterPro" id="IPR012675">
    <property type="entry name" value="Beta-grasp_dom_sf"/>
</dbReference>
<keyword evidence="2" id="KW-0813">Transport</keyword>
<sequence length="98" mass="10315">MVRVTLVGGEESQFEVAAQCSLLVGAEQGGRSCIPVGCRGGGCGLCKVRVLDGAYRIKRMSRAHISEVEAANGYVLACRVFPLTDVVIELAATESEAQ</sequence>
<feature type="domain" description="2Fe-2S ferredoxin-type" evidence="9">
    <location>
        <begin position="1"/>
        <end position="94"/>
    </location>
</feature>
<comment type="cofactor">
    <cofactor evidence="8">
        <name>[2Fe-2S] cluster</name>
        <dbReference type="ChEBI" id="CHEBI:190135"/>
    </cofactor>
</comment>
<dbReference type="PROSITE" id="PS51085">
    <property type="entry name" value="2FE2S_FER_2"/>
    <property type="match status" value="1"/>
</dbReference>
<dbReference type="Proteomes" id="UP001596422">
    <property type="component" value="Unassembled WGS sequence"/>
</dbReference>
<dbReference type="InterPro" id="IPR001041">
    <property type="entry name" value="2Fe-2S_ferredoxin-type"/>
</dbReference>
<name>A0ABW1ZUP9_9GAMM</name>
<comment type="similarity">
    <text evidence="1">Belongs to the 2Fe2S plant-type ferredoxin family.</text>
</comment>
<evidence type="ECO:0000256" key="4">
    <source>
        <dbReference type="ARBA" id="ARBA00022723"/>
    </source>
</evidence>
<keyword evidence="7" id="KW-0411">Iron-sulfur</keyword>
<proteinExistence type="inferred from homology"/>
<dbReference type="CDD" id="cd00207">
    <property type="entry name" value="fer2"/>
    <property type="match status" value="1"/>
</dbReference>
<keyword evidence="11" id="KW-1185">Reference proteome</keyword>
<dbReference type="InterPro" id="IPR036010">
    <property type="entry name" value="2Fe-2S_ferredoxin-like_sf"/>
</dbReference>
<dbReference type="PANTHER" id="PTHR43112:SF3">
    <property type="entry name" value="FERREDOXIN-2, CHLOROPLASTIC"/>
    <property type="match status" value="1"/>
</dbReference>
<evidence type="ECO:0000313" key="10">
    <source>
        <dbReference type="EMBL" id="MFC6668786.1"/>
    </source>
</evidence>
<protein>
    <submittedName>
        <fullName evidence="10">2Fe-2S iron-sulfur cluster-binding protein</fullName>
    </submittedName>
</protein>
<dbReference type="Pfam" id="PF00111">
    <property type="entry name" value="Fer2"/>
    <property type="match status" value="1"/>
</dbReference>
<evidence type="ECO:0000259" key="9">
    <source>
        <dbReference type="PROSITE" id="PS51085"/>
    </source>
</evidence>
<dbReference type="PANTHER" id="PTHR43112">
    <property type="entry name" value="FERREDOXIN"/>
    <property type="match status" value="1"/>
</dbReference>
<evidence type="ECO:0000313" key="11">
    <source>
        <dbReference type="Proteomes" id="UP001596422"/>
    </source>
</evidence>
<gene>
    <name evidence="10" type="ORF">ACFQDL_00655</name>
</gene>
<organism evidence="10 11">
    <name type="scientific">Marinobacterium aestuariivivens</name>
    <dbReference type="NCBI Taxonomy" id="1698799"/>
    <lineage>
        <taxon>Bacteria</taxon>
        <taxon>Pseudomonadati</taxon>
        <taxon>Pseudomonadota</taxon>
        <taxon>Gammaproteobacteria</taxon>
        <taxon>Oceanospirillales</taxon>
        <taxon>Oceanospirillaceae</taxon>
        <taxon>Marinobacterium</taxon>
    </lineage>
</organism>
<keyword evidence="5" id="KW-0249">Electron transport</keyword>
<dbReference type="InterPro" id="IPR006058">
    <property type="entry name" value="2Fe2S_fd_BS"/>
</dbReference>
<evidence type="ECO:0000256" key="8">
    <source>
        <dbReference type="ARBA" id="ARBA00034078"/>
    </source>
</evidence>
<dbReference type="Gene3D" id="3.10.20.30">
    <property type="match status" value="1"/>
</dbReference>
<dbReference type="PROSITE" id="PS00197">
    <property type="entry name" value="2FE2S_FER_1"/>
    <property type="match status" value="1"/>
</dbReference>
<evidence type="ECO:0000256" key="2">
    <source>
        <dbReference type="ARBA" id="ARBA00022448"/>
    </source>
</evidence>
<keyword evidence="4" id="KW-0479">Metal-binding</keyword>
<dbReference type="EMBL" id="JBHSWE010000001">
    <property type="protein sequence ID" value="MFC6668786.1"/>
    <property type="molecule type" value="Genomic_DNA"/>
</dbReference>
<evidence type="ECO:0000256" key="5">
    <source>
        <dbReference type="ARBA" id="ARBA00022982"/>
    </source>
</evidence>
<evidence type="ECO:0000256" key="6">
    <source>
        <dbReference type="ARBA" id="ARBA00023004"/>
    </source>
</evidence>
<evidence type="ECO:0000256" key="1">
    <source>
        <dbReference type="ARBA" id="ARBA00007874"/>
    </source>
</evidence>
<dbReference type="RefSeq" id="WP_379907346.1">
    <property type="nucleotide sequence ID" value="NZ_JBHSWE010000001.1"/>
</dbReference>
<reference evidence="11" key="1">
    <citation type="journal article" date="2019" name="Int. J. Syst. Evol. Microbiol.">
        <title>The Global Catalogue of Microorganisms (GCM) 10K type strain sequencing project: providing services to taxonomists for standard genome sequencing and annotation.</title>
        <authorList>
            <consortium name="The Broad Institute Genomics Platform"/>
            <consortium name="The Broad Institute Genome Sequencing Center for Infectious Disease"/>
            <person name="Wu L."/>
            <person name="Ma J."/>
        </authorList>
    </citation>
    <scope>NUCLEOTIDE SEQUENCE [LARGE SCALE GENOMIC DNA]</scope>
    <source>
        <strain evidence="11">NBRC 111756</strain>
    </source>
</reference>
<accession>A0ABW1ZUP9</accession>
<evidence type="ECO:0000256" key="7">
    <source>
        <dbReference type="ARBA" id="ARBA00023014"/>
    </source>
</evidence>
<evidence type="ECO:0000256" key="3">
    <source>
        <dbReference type="ARBA" id="ARBA00022714"/>
    </source>
</evidence>
<keyword evidence="6" id="KW-0408">Iron</keyword>